<feature type="disulfide bond" evidence="36">
    <location>
        <begin position="74"/>
        <end position="92"/>
    </location>
</feature>
<evidence type="ECO:0000256" key="23">
    <source>
        <dbReference type="ARBA" id="ARBA00023084"/>
    </source>
</evidence>
<dbReference type="GO" id="GO:0072562">
    <property type="term" value="C:blood microparticle"/>
    <property type="evidence" value="ECO:0007669"/>
    <property type="project" value="TreeGrafter"/>
</dbReference>
<evidence type="ECO:0000256" key="15">
    <source>
        <dbReference type="ARBA" id="ARBA00022737"/>
    </source>
</evidence>
<keyword evidence="20" id="KW-0391">Immunity</keyword>
<keyword evidence="25" id="KW-0325">Glycoprotein</keyword>
<evidence type="ECO:0000256" key="11">
    <source>
        <dbReference type="ARBA" id="ARBA00022659"/>
    </source>
</evidence>
<evidence type="ECO:0000256" key="28">
    <source>
        <dbReference type="ARBA" id="ARBA00037553"/>
    </source>
</evidence>
<comment type="caution">
    <text evidence="40">Lacks conserved residue(s) required for the propagation of feature annotation.</text>
</comment>
<evidence type="ECO:0000256" key="25">
    <source>
        <dbReference type="ARBA" id="ARBA00023180"/>
    </source>
</evidence>
<dbReference type="SMART" id="SM00020">
    <property type="entry name" value="Tryp_SPc"/>
    <property type="match status" value="1"/>
</dbReference>
<feature type="disulfide bond" evidence="36">
    <location>
        <begin position="249"/>
        <end position="267"/>
    </location>
</feature>
<dbReference type="GO" id="GO:0007596">
    <property type="term" value="P:blood coagulation"/>
    <property type="evidence" value="ECO:0007669"/>
    <property type="project" value="UniProtKB-KW"/>
</dbReference>
<evidence type="ECO:0000256" key="38">
    <source>
        <dbReference type="PIRSR" id="PIRSR001155-4"/>
    </source>
</evidence>
<feature type="disulfide bond" evidence="36">
    <location>
        <begin position="144"/>
        <end position="161"/>
    </location>
</feature>
<evidence type="ECO:0000256" key="21">
    <source>
        <dbReference type="ARBA" id="ARBA00022875"/>
    </source>
</evidence>
<evidence type="ECO:0000256" key="22">
    <source>
        <dbReference type="ARBA" id="ARBA00023034"/>
    </source>
</evidence>
<evidence type="ECO:0000256" key="41">
    <source>
        <dbReference type="SAM" id="SignalP"/>
    </source>
</evidence>
<keyword evidence="26 37" id="KW-0379">Hydroxylation</keyword>
<dbReference type="PROSITE" id="PS01186">
    <property type="entry name" value="EGF_2"/>
    <property type="match status" value="1"/>
</dbReference>
<dbReference type="EC" id="3.4.21.41" evidence="6"/>
<feature type="binding site" evidence="38">
    <location>
        <position position="140"/>
    </location>
    <ligand>
        <name>Ca(2+)</name>
        <dbReference type="ChEBI" id="CHEBI:29108"/>
        <label>2</label>
    </ligand>
</feature>
<evidence type="ECO:0000256" key="27">
    <source>
        <dbReference type="ARBA" id="ARBA00036045"/>
    </source>
</evidence>
<gene>
    <name evidence="45" type="primary">c1r</name>
</gene>
<evidence type="ECO:0000256" key="24">
    <source>
        <dbReference type="ARBA" id="ARBA00023157"/>
    </source>
</evidence>
<dbReference type="PROSITE" id="PS50923">
    <property type="entry name" value="SUSHI"/>
    <property type="match status" value="1"/>
</dbReference>
<evidence type="ECO:0000259" key="43">
    <source>
        <dbReference type="PROSITE" id="PS50240"/>
    </source>
</evidence>
<dbReference type="CDD" id="cd00190">
    <property type="entry name" value="Tryp_SPc"/>
    <property type="match status" value="1"/>
</dbReference>
<dbReference type="GeneTree" id="ENSGT00950000183084"/>
<dbReference type="SMART" id="SM00181">
    <property type="entry name" value="EGF"/>
    <property type="match status" value="1"/>
</dbReference>
<name>A0A8D0D1R3_SANLU</name>
<dbReference type="InterPro" id="IPR018097">
    <property type="entry name" value="EGF_Ca-bd_CS"/>
</dbReference>
<evidence type="ECO:0000313" key="46">
    <source>
        <dbReference type="Proteomes" id="UP000694568"/>
    </source>
</evidence>
<evidence type="ECO:0000256" key="20">
    <source>
        <dbReference type="ARBA" id="ARBA00022859"/>
    </source>
</evidence>
<dbReference type="PROSITE" id="PS50240">
    <property type="entry name" value="TRYPSIN_DOM"/>
    <property type="match status" value="1"/>
</dbReference>
<feature type="disulfide bond" description="Interchain (between heavy and light chains)" evidence="36">
    <location>
        <begin position="391"/>
        <end position="516"/>
    </location>
</feature>
<dbReference type="FunFam" id="2.10.70.10:FF:000016">
    <property type="entry name" value="Mannan-binding lectin serine protease 1"/>
    <property type="match status" value="1"/>
</dbReference>
<reference evidence="45" key="2">
    <citation type="submission" date="2025-09" db="UniProtKB">
        <authorList>
            <consortium name="Ensembl"/>
        </authorList>
    </citation>
    <scope>IDENTIFICATION</scope>
</reference>
<keyword evidence="17" id="KW-0068">Autocatalytic cleavage</keyword>
<evidence type="ECO:0000256" key="13">
    <source>
        <dbReference type="ARBA" id="ARBA00022696"/>
    </source>
</evidence>
<feature type="disulfide bond" evidence="36">
    <location>
        <begin position="157"/>
        <end position="170"/>
    </location>
</feature>
<evidence type="ECO:0000256" key="35">
    <source>
        <dbReference type="ARBA" id="ARBA00093536"/>
    </source>
</evidence>
<keyword evidence="8" id="KW-0245">EGF-like domain</keyword>
<dbReference type="PANTHER" id="PTHR24255:SF25">
    <property type="entry name" value="COMPLEMENT C1R SUBCOMPONENT"/>
    <property type="match status" value="1"/>
</dbReference>
<protein>
    <recommendedName>
        <fullName evidence="30">Vitamin K-dependent protein C</fullName>
        <ecNumber evidence="6">3.4.21.41</ecNumber>
        <ecNumber evidence="29">3.4.21.69</ecNumber>
    </recommendedName>
    <alternativeName>
        <fullName evidence="33">Anticoagulant protein C</fullName>
    </alternativeName>
    <alternativeName>
        <fullName evidence="31">Autoprothrombin IIA</fullName>
    </alternativeName>
    <alternativeName>
        <fullName evidence="32">Blood coagulation factor XIV</fullName>
    </alternativeName>
</protein>
<comment type="function">
    <text evidence="34">Serine protease component of the complement C1 complex, a multiprotein complex that initiates the classical pathway of the complement system, a cascade of proteins that leads to phagocytosis and breakdown of pathogens and signaling that strengthens the adaptive immune system. C1R catalyzes the first enzymatic step in the classical complement pathway: it is activated by the C1Q subcomplex of the C1 complex, which associates with IgG or IgM immunoglobulins complexed with antigens to form antigen-antibody complexes on the surface of pathogens. Immunoglobulin-binding promotes the autocatalytic cleavage and activation of C1R. Activated C1R then cleaves and activates C1S, the second protease of the classical complement pathway. It is unclear if C1R activates C1S within single, strained C1 complexes or between neighboring C1 complexes on surfaces.</text>
</comment>
<comment type="subunit">
    <text evidence="35">Core component of the complement C1 complex, a calcium-dependent complex composed of 1 molecule of the C1Q subcomplex, 2 molecules of C1R and 2 molecules of C1S. The C1Q subcomplex is composed 18 subunits: 3 chains of C1QA, C1QB, and C1QC trimerize to form 6 collagen-like triple helices connected to six globular ligand-recognition modules. Within the C1 complex, C1R is a dimer of identical chains, each of which is activated by cleavage into two chains, heavy and light, connected by disulfide bonds.</text>
</comment>
<dbReference type="PROSITE" id="PS01187">
    <property type="entry name" value="EGF_CA"/>
    <property type="match status" value="1"/>
</dbReference>
<keyword evidence="9" id="KW-0597">Phosphoprotein</keyword>
<evidence type="ECO:0000256" key="18">
    <source>
        <dbReference type="ARBA" id="ARBA00022824"/>
    </source>
</evidence>
<evidence type="ECO:0000256" key="17">
    <source>
        <dbReference type="ARBA" id="ARBA00022813"/>
    </source>
</evidence>
<dbReference type="Gene3D" id="2.40.10.10">
    <property type="entry name" value="Trypsin-like serine proteases"/>
    <property type="match status" value="1"/>
</dbReference>
<dbReference type="InterPro" id="IPR024175">
    <property type="entry name" value="Pept_S1A_C1r/C1S/mannan-bd"/>
</dbReference>
<dbReference type="InterPro" id="IPR035976">
    <property type="entry name" value="Sushi/SCR/CCP_sf"/>
</dbReference>
<evidence type="ECO:0000256" key="1">
    <source>
        <dbReference type="ARBA" id="ARBA00001057"/>
    </source>
</evidence>
<dbReference type="CDD" id="cd00054">
    <property type="entry name" value="EGF_CA"/>
    <property type="match status" value="1"/>
</dbReference>
<comment type="PTM">
    <text evidence="37">The iron and 2-oxoglutarate dependent 3-hydroxylation of aspartate and asparagine is (R) stereospecific within EGF domains.</text>
</comment>
<dbReference type="Gene3D" id="2.60.120.290">
    <property type="entry name" value="Spermadhesin, CUB domain"/>
    <property type="match status" value="2"/>
</dbReference>
<feature type="binding site" evidence="38">
    <location>
        <position position="163"/>
    </location>
    <ligand>
        <name>Ca(2+)</name>
        <dbReference type="ChEBI" id="CHEBI:29108"/>
        <label>2</label>
    </ligand>
</feature>
<keyword evidence="46" id="KW-1185">Reference proteome</keyword>
<dbReference type="InterPro" id="IPR035914">
    <property type="entry name" value="Sperma_CUB_dom_sf"/>
</dbReference>
<dbReference type="SUPFAM" id="SSF57535">
    <property type="entry name" value="Complement control module/SCR domain"/>
    <property type="match status" value="1"/>
</dbReference>
<dbReference type="PANTHER" id="PTHR24255">
    <property type="entry name" value="COMPLEMENT COMPONENT 1, S SUBCOMPONENT-RELATED"/>
    <property type="match status" value="1"/>
</dbReference>
<evidence type="ECO:0000256" key="12">
    <source>
        <dbReference type="ARBA" id="ARBA00022670"/>
    </source>
</evidence>
<evidence type="ECO:0000313" key="45">
    <source>
        <dbReference type="Ensembl" id="ENSSLUP00000027201.1"/>
    </source>
</evidence>
<keyword evidence="13" id="KW-0356">Hemostasis</keyword>
<keyword evidence="19" id="KW-0720">Serine protease</keyword>
<keyword evidence="41" id="KW-0732">Signal</keyword>
<keyword evidence="11 40" id="KW-0768">Sushi</keyword>
<dbReference type="InterPro" id="IPR001314">
    <property type="entry name" value="Peptidase_S1A"/>
</dbReference>
<evidence type="ECO:0000256" key="16">
    <source>
        <dbReference type="ARBA" id="ARBA00022801"/>
    </source>
</evidence>
<comment type="function">
    <text evidence="28">Protein C is a vitamin K-dependent serine protease that regulates blood coagulation by inactivating factors Va and VIIIa in the presence of calcium ions and phospholipids. Exerts a protective effect on the endothelial cell barrier function.</text>
</comment>
<dbReference type="InterPro" id="IPR000859">
    <property type="entry name" value="CUB_dom"/>
</dbReference>
<dbReference type="GO" id="GO:0006958">
    <property type="term" value="P:complement activation, classical pathway"/>
    <property type="evidence" value="ECO:0007669"/>
    <property type="project" value="UniProtKB-KW"/>
</dbReference>
<evidence type="ECO:0000256" key="6">
    <source>
        <dbReference type="ARBA" id="ARBA00011907"/>
    </source>
</evidence>
<dbReference type="PIRSF" id="PIRSF001155">
    <property type="entry name" value="C1r_C1s_MASP"/>
    <property type="match status" value="1"/>
</dbReference>
<evidence type="ECO:0000256" key="8">
    <source>
        <dbReference type="ARBA" id="ARBA00022536"/>
    </source>
</evidence>
<evidence type="ECO:0000256" key="32">
    <source>
        <dbReference type="ARBA" id="ARBA00042403"/>
    </source>
</evidence>
<dbReference type="SUPFAM" id="SSF49854">
    <property type="entry name" value="Spermadhesin, CUB domain"/>
    <property type="match status" value="2"/>
</dbReference>
<evidence type="ECO:0000256" key="5">
    <source>
        <dbReference type="ARBA" id="ARBA00004613"/>
    </source>
</evidence>
<dbReference type="FunFam" id="2.40.10.10:FF:000011">
    <property type="entry name" value="Coagulation factor X"/>
    <property type="match status" value="1"/>
</dbReference>
<dbReference type="GO" id="GO:0004252">
    <property type="term" value="F:serine-type endopeptidase activity"/>
    <property type="evidence" value="ECO:0007669"/>
    <property type="project" value="UniProtKB-EC"/>
</dbReference>
<dbReference type="PROSITE" id="PS01180">
    <property type="entry name" value="CUB"/>
    <property type="match status" value="2"/>
</dbReference>
<organism evidence="45 46">
    <name type="scientific">Sander lucioperca</name>
    <name type="common">Pike-perch</name>
    <name type="synonym">Perca lucioperca</name>
    <dbReference type="NCBI Taxonomy" id="283035"/>
    <lineage>
        <taxon>Eukaryota</taxon>
        <taxon>Metazoa</taxon>
        <taxon>Chordata</taxon>
        <taxon>Craniata</taxon>
        <taxon>Vertebrata</taxon>
        <taxon>Euteleostomi</taxon>
        <taxon>Actinopterygii</taxon>
        <taxon>Neopterygii</taxon>
        <taxon>Teleostei</taxon>
        <taxon>Neoteleostei</taxon>
        <taxon>Acanthomorphata</taxon>
        <taxon>Eupercaria</taxon>
        <taxon>Perciformes</taxon>
        <taxon>Percoidei</taxon>
        <taxon>Percidae</taxon>
        <taxon>Luciopercinae</taxon>
        <taxon>Sander</taxon>
    </lineage>
</organism>
<evidence type="ECO:0000256" key="26">
    <source>
        <dbReference type="ARBA" id="ARBA00023278"/>
    </source>
</evidence>
<keyword evidence="12" id="KW-0645">Protease</keyword>
<keyword evidence="22" id="KW-0333">Golgi apparatus</keyword>
<comment type="subcellular location">
    <subcellularLocation>
        <location evidence="3">Cell surface</location>
    </subcellularLocation>
    <subcellularLocation>
        <location evidence="2">Endoplasmic reticulum</location>
    </subcellularLocation>
    <subcellularLocation>
        <location evidence="4">Golgi apparatus</location>
    </subcellularLocation>
    <subcellularLocation>
        <location evidence="5">Secreted</location>
    </subcellularLocation>
</comment>
<dbReference type="Pfam" id="PF14670">
    <property type="entry name" value="FXa_inhibition"/>
    <property type="match status" value="1"/>
</dbReference>
<feature type="binding site" evidence="38">
    <location>
        <position position="77"/>
    </location>
    <ligand>
        <name>Ca(2+)</name>
        <dbReference type="ChEBI" id="CHEBI:29108"/>
        <label>1</label>
    </ligand>
</feature>
<dbReference type="GO" id="GO:0005794">
    <property type="term" value="C:Golgi apparatus"/>
    <property type="evidence" value="ECO:0007669"/>
    <property type="project" value="UniProtKB-SubCell"/>
</dbReference>
<evidence type="ECO:0000256" key="30">
    <source>
        <dbReference type="ARBA" id="ARBA00040219"/>
    </source>
</evidence>
<evidence type="ECO:0000256" key="19">
    <source>
        <dbReference type="ARBA" id="ARBA00022825"/>
    </source>
</evidence>
<feature type="domain" description="Peptidase S1" evidence="43">
    <location>
        <begin position="404"/>
        <end position="648"/>
    </location>
</feature>
<dbReference type="SUPFAM" id="SSF57196">
    <property type="entry name" value="EGF/Laminin"/>
    <property type="match status" value="1"/>
</dbReference>
<keyword evidence="24 36" id="KW-1015">Disulfide bond</keyword>
<feature type="domain" description="CUB" evidence="42">
    <location>
        <begin position="189"/>
        <end position="304"/>
    </location>
</feature>
<dbReference type="InterPro" id="IPR001881">
    <property type="entry name" value="EGF-like_Ca-bd_dom"/>
</dbReference>
<keyword evidence="18" id="KW-0256">Endoplasmic reticulum</keyword>
<dbReference type="GO" id="GO:0009986">
    <property type="term" value="C:cell surface"/>
    <property type="evidence" value="ECO:0007669"/>
    <property type="project" value="UniProtKB-SubCell"/>
</dbReference>
<feature type="domain" description="CUB" evidence="42">
    <location>
        <begin position="18"/>
        <end position="139"/>
    </location>
</feature>
<dbReference type="EC" id="3.4.21.69" evidence="29"/>
<dbReference type="Pfam" id="PF00089">
    <property type="entry name" value="Trypsin"/>
    <property type="match status" value="1"/>
</dbReference>
<keyword evidence="15" id="KW-0677">Repeat</keyword>
<evidence type="ECO:0000256" key="34">
    <source>
        <dbReference type="ARBA" id="ARBA00093383"/>
    </source>
</evidence>
<evidence type="ECO:0000256" key="4">
    <source>
        <dbReference type="ARBA" id="ARBA00004555"/>
    </source>
</evidence>
<evidence type="ECO:0000256" key="33">
    <source>
        <dbReference type="ARBA" id="ARBA00042906"/>
    </source>
</evidence>
<feature type="binding site" evidence="38">
    <location>
        <position position="143"/>
    </location>
    <ligand>
        <name>Ca(2+)</name>
        <dbReference type="ChEBI" id="CHEBI:29108"/>
        <label>2</label>
    </ligand>
</feature>
<feature type="disulfide bond" evidence="36">
    <location>
        <begin position="596"/>
        <end position="624"/>
    </location>
</feature>
<feature type="disulfide bond" evidence="36">
    <location>
        <begin position="562"/>
        <end position="585"/>
    </location>
</feature>
<dbReference type="SMART" id="SM00032">
    <property type="entry name" value="CCP"/>
    <property type="match status" value="1"/>
</dbReference>
<evidence type="ECO:0000256" key="36">
    <source>
        <dbReference type="PIRSR" id="PIRSR001155-2"/>
    </source>
</evidence>
<evidence type="ECO:0000256" key="37">
    <source>
        <dbReference type="PIRSR" id="PIRSR001155-3"/>
    </source>
</evidence>
<dbReference type="FunFam" id="2.60.120.290:FF:000012">
    <property type="entry name" value="mannan-binding lectin serine protease 1 isoform X1"/>
    <property type="match status" value="1"/>
</dbReference>
<evidence type="ECO:0000256" key="10">
    <source>
        <dbReference type="ARBA" id="ARBA00022588"/>
    </source>
</evidence>
<evidence type="ECO:0000259" key="44">
    <source>
        <dbReference type="PROSITE" id="PS50923"/>
    </source>
</evidence>
<feature type="disulfide bond" evidence="36">
    <location>
        <begin position="172"/>
        <end position="185"/>
    </location>
</feature>
<dbReference type="InterPro" id="IPR001254">
    <property type="entry name" value="Trypsin_dom"/>
</dbReference>
<feature type="modified residue" description="(3R)-3-hydroxyasparagine" evidence="37">
    <location>
        <position position="163"/>
    </location>
</feature>
<keyword evidence="7" id="KW-0964">Secreted</keyword>
<feature type="binding site" evidence="38">
    <location>
        <position position="121"/>
    </location>
    <ligand>
        <name>Ca(2+)</name>
        <dbReference type="ChEBI" id="CHEBI:29108"/>
        <label>1</label>
    </ligand>
</feature>
<feature type="disulfide bond" evidence="36">
    <location>
        <begin position="354"/>
        <end position="387"/>
    </location>
</feature>
<dbReference type="GO" id="GO:0045087">
    <property type="term" value="P:innate immune response"/>
    <property type="evidence" value="ECO:0007669"/>
    <property type="project" value="UniProtKB-KW"/>
</dbReference>
<feature type="chain" id="PRO_5034436708" description="Vitamin K-dependent protein C" evidence="41">
    <location>
        <begin position="19"/>
        <end position="650"/>
    </location>
</feature>
<keyword evidence="21" id="KW-0180">Complement pathway</keyword>
<sequence length="650" mass="71976">MGWTNSVIWFLCLSVSECLQLPDSKSVIHGEVQSPQYPRPYLPNLLRKWDVWVPEGYQIQLSLKHLDIKASSGCHQDSLTVLYDQNVLGKFCGQENSTDHPGKEPILSQGNKLTLIFQTSDFNPELQQHIGFSATSKAIDMDECSQPDPGDGSGPLCSQICVNTPGSYRCSCHHGYKLHLDQRTCLISCGGHIFDNNEGHLASPRYPHPSPPLLSCLYIITVAPSLTVTLNFTDNFHIDSIDTEQGPSCVRHWLQVTIPDREPMKLCGGKSPGLIATNSNTVRLDYHTDVEGLSRGWSLDYKMFFCLVDKIKSMKLVTEETITDCGEPEPLLNGGLIFLSGFQNQLWSVIQYHCNEPFYTLPGGVNVTFTCEADRKWRSNQNVTPTCIPVCGKPTKLISTYQRIIGGSDAPDYTIPWQVLLNIDGGRGGGMVIGDRWIMTAATDLTHDGKPVSNETVRIYMGPTDVKTLMGSPVYAASFHIHPEFNNTNGLDFNHDIALIKLQDPITFNSSIIPICLPAEGATYVTGEMGLVSGFGIMKIYPPRLTNKLKYMHLPVVDQETCSNSVSKLKKTRDNVPRLTNNMFCAGVPEGGQDSCLGDNGGPYALRDDGRFWAAGIVSWGVDCGKQGTYGVYTRVTNYMHWINKTMQEN</sequence>
<evidence type="ECO:0000256" key="39">
    <source>
        <dbReference type="PROSITE-ProRule" id="PRU00059"/>
    </source>
</evidence>
<dbReference type="Gene3D" id="2.10.25.10">
    <property type="entry name" value="Laminin"/>
    <property type="match status" value="1"/>
</dbReference>
<dbReference type="InterPro" id="IPR009003">
    <property type="entry name" value="Peptidase_S1_PA"/>
</dbReference>
<dbReference type="Proteomes" id="UP000694568">
    <property type="component" value="Unplaced"/>
</dbReference>
<evidence type="ECO:0000256" key="7">
    <source>
        <dbReference type="ARBA" id="ARBA00022525"/>
    </source>
</evidence>
<dbReference type="InterPro" id="IPR043504">
    <property type="entry name" value="Peptidase_S1_PA_chymotrypsin"/>
</dbReference>
<evidence type="ECO:0000256" key="9">
    <source>
        <dbReference type="ARBA" id="ARBA00022553"/>
    </source>
</evidence>
<dbReference type="AlphaFoldDB" id="A0A8D0D1R3"/>
<evidence type="ECO:0000259" key="42">
    <source>
        <dbReference type="PROSITE" id="PS01180"/>
    </source>
</evidence>
<dbReference type="CDD" id="cd00041">
    <property type="entry name" value="CUB"/>
    <property type="match status" value="2"/>
</dbReference>
<dbReference type="Gene3D" id="2.10.70.10">
    <property type="entry name" value="Complement Module, domain 1"/>
    <property type="match status" value="1"/>
</dbReference>
<dbReference type="GO" id="GO:0005509">
    <property type="term" value="F:calcium ion binding"/>
    <property type="evidence" value="ECO:0007669"/>
    <property type="project" value="InterPro"/>
</dbReference>
<evidence type="ECO:0000256" key="14">
    <source>
        <dbReference type="ARBA" id="ARBA00022723"/>
    </source>
</evidence>
<proteinExistence type="predicted"/>
<feature type="disulfide bond" evidence="36 39">
    <location>
        <begin position="189"/>
        <end position="216"/>
    </location>
</feature>
<feature type="binding site" evidence="38">
    <location>
        <position position="289"/>
    </location>
    <ligand>
        <name>Ca(2+)</name>
        <dbReference type="ChEBI" id="CHEBI:29108"/>
        <label>3</label>
    </ligand>
</feature>
<evidence type="ECO:0000256" key="2">
    <source>
        <dbReference type="ARBA" id="ARBA00004240"/>
    </source>
</evidence>
<dbReference type="FunFam" id="2.10.25.10:FF:000059">
    <property type="entry name" value="Mannan-binding lectin serine protease 1"/>
    <property type="match status" value="1"/>
</dbReference>
<keyword evidence="16" id="KW-0378">Hydrolase</keyword>
<keyword evidence="38" id="KW-0106">Calcium</keyword>
<evidence type="ECO:0000256" key="29">
    <source>
        <dbReference type="ARBA" id="ARBA00038995"/>
    </source>
</evidence>
<dbReference type="SUPFAM" id="SSF50494">
    <property type="entry name" value="Trypsin-like serine proteases"/>
    <property type="match status" value="1"/>
</dbReference>
<dbReference type="Pfam" id="PF00431">
    <property type="entry name" value="CUB"/>
    <property type="match status" value="2"/>
</dbReference>
<dbReference type="PRINTS" id="PR00722">
    <property type="entry name" value="CHYMOTRYPSIN"/>
</dbReference>
<dbReference type="SMART" id="SM00042">
    <property type="entry name" value="CUB"/>
    <property type="match status" value="2"/>
</dbReference>
<dbReference type="GO" id="GO:0031638">
    <property type="term" value="P:zymogen activation"/>
    <property type="evidence" value="ECO:0007669"/>
    <property type="project" value="TreeGrafter"/>
</dbReference>
<keyword evidence="23" id="KW-0094">Blood coagulation</keyword>
<feature type="disulfide bond" evidence="36">
    <location>
        <begin position="325"/>
        <end position="371"/>
    </location>
</feature>
<dbReference type="Ensembl" id="ENSSLUT00000028086.1">
    <property type="protein sequence ID" value="ENSSLUP00000027201.1"/>
    <property type="gene ID" value="ENSSLUG00000012329.1"/>
</dbReference>
<comment type="catalytic activity">
    <reaction evidence="27">
        <text>Degradation of blood coagulation factors Va and VIIIa.</text>
        <dbReference type="EC" id="3.4.21.69"/>
    </reaction>
</comment>
<dbReference type="SMART" id="SM00179">
    <property type="entry name" value="EGF_CA"/>
    <property type="match status" value="1"/>
</dbReference>
<dbReference type="InterPro" id="IPR000436">
    <property type="entry name" value="Sushi_SCR_CCP_dom"/>
</dbReference>
<reference evidence="45" key="1">
    <citation type="submission" date="2025-08" db="UniProtKB">
        <authorList>
            <consortium name="Ensembl"/>
        </authorList>
    </citation>
    <scope>IDENTIFICATION</scope>
</reference>
<evidence type="ECO:0000256" key="31">
    <source>
        <dbReference type="ARBA" id="ARBA00041306"/>
    </source>
</evidence>
<comment type="catalytic activity">
    <reaction evidence="1">
        <text>Selective cleavage of Lys(or Arg)-|-Ile bond in complement subcomponent C1s to form the active form of C1s (EC 3.4.21.42).</text>
        <dbReference type="EC" id="3.4.21.41"/>
    </reaction>
</comment>
<evidence type="ECO:0000256" key="40">
    <source>
        <dbReference type="PROSITE-ProRule" id="PRU00302"/>
    </source>
</evidence>
<keyword evidence="10" id="KW-0399">Innate immunity</keyword>
<keyword evidence="14 38" id="KW-0479">Metal-binding</keyword>
<feature type="signal peptide" evidence="41">
    <location>
        <begin position="1"/>
        <end position="18"/>
    </location>
</feature>
<dbReference type="InterPro" id="IPR000742">
    <property type="entry name" value="EGF"/>
</dbReference>
<feature type="domain" description="Sushi" evidence="44">
    <location>
        <begin position="323"/>
        <end position="389"/>
    </location>
</feature>
<accession>A0A8D0D1R3</accession>
<dbReference type="GO" id="GO:0005783">
    <property type="term" value="C:endoplasmic reticulum"/>
    <property type="evidence" value="ECO:0007669"/>
    <property type="project" value="UniProtKB-SubCell"/>
</dbReference>
<evidence type="ECO:0000256" key="3">
    <source>
        <dbReference type="ARBA" id="ARBA00004241"/>
    </source>
</evidence>